<dbReference type="PANTHER" id="PTHR22835:SF292">
    <property type="entry name" value="ESTERASE-LIKE ISOFORM X1"/>
    <property type="match status" value="1"/>
</dbReference>
<dbReference type="InterPro" id="IPR001087">
    <property type="entry name" value="GDSL"/>
</dbReference>
<dbReference type="Pfam" id="PF00657">
    <property type="entry name" value="Lipase_GDSL"/>
    <property type="match status" value="1"/>
</dbReference>
<dbReference type="Proteomes" id="UP000187203">
    <property type="component" value="Unassembled WGS sequence"/>
</dbReference>
<evidence type="ECO:0000313" key="6">
    <source>
        <dbReference type="Proteomes" id="UP000187203"/>
    </source>
</evidence>
<reference evidence="6" key="1">
    <citation type="submission" date="2013-09" db="EMBL/GenBank/DDBJ databases">
        <title>Corchorus olitorius genome sequencing.</title>
        <authorList>
            <person name="Alam M."/>
            <person name="Haque M.S."/>
            <person name="Islam M.S."/>
            <person name="Emdad E.M."/>
            <person name="Islam M.M."/>
            <person name="Ahmed B."/>
            <person name="Halim A."/>
            <person name="Hossen Q.M.M."/>
            <person name="Hossain M.Z."/>
            <person name="Ahmed R."/>
            <person name="Khan M.M."/>
            <person name="Islam R."/>
            <person name="Rashid M.M."/>
            <person name="Khan S.A."/>
            <person name="Rahman M.S."/>
            <person name="Alam M."/>
            <person name="Yahiya A.S."/>
            <person name="Khan M.S."/>
            <person name="Azam M.S."/>
            <person name="Haque T."/>
            <person name="Lashkar M.Z.H."/>
            <person name="Akhand A.I."/>
            <person name="Morshed G."/>
            <person name="Roy S."/>
            <person name="Uddin K.S."/>
            <person name="Rabeya T."/>
            <person name="Hossain A.S."/>
            <person name="Chowdhury A."/>
            <person name="Snigdha A.R."/>
            <person name="Mortoza M.S."/>
            <person name="Matin S.A."/>
            <person name="Hoque S.M.E."/>
            <person name="Islam M.K."/>
            <person name="Roy D.K."/>
            <person name="Haider R."/>
            <person name="Moosa M.M."/>
            <person name="Elias S.M."/>
            <person name="Hasan A.M."/>
            <person name="Jahan S."/>
            <person name="Shafiuddin M."/>
            <person name="Mahmood N."/>
            <person name="Shommy N.S."/>
        </authorList>
    </citation>
    <scope>NUCLEOTIDE SEQUENCE [LARGE SCALE GENOMIC DNA]</scope>
    <source>
        <strain evidence="6">cv. O-4</strain>
    </source>
</reference>
<proteinExistence type="inferred from homology"/>
<evidence type="ECO:0000313" key="5">
    <source>
        <dbReference type="EMBL" id="OMO54943.1"/>
    </source>
</evidence>
<evidence type="ECO:0000256" key="3">
    <source>
        <dbReference type="ARBA" id="ARBA00022801"/>
    </source>
</evidence>
<dbReference type="CDD" id="cd01837">
    <property type="entry name" value="SGNH_plant_lipase_like"/>
    <property type="match status" value="1"/>
</dbReference>
<dbReference type="OrthoDB" id="1600564at2759"/>
<dbReference type="InterPro" id="IPR036514">
    <property type="entry name" value="SGNH_hydro_sf"/>
</dbReference>
<evidence type="ECO:0000256" key="4">
    <source>
        <dbReference type="ARBA" id="ARBA00023180"/>
    </source>
</evidence>
<evidence type="ECO:0000256" key="2">
    <source>
        <dbReference type="ARBA" id="ARBA00022729"/>
    </source>
</evidence>
<comment type="similarity">
    <text evidence="1">Belongs to the 'GDSL' lipolytic enzyme family.</text>
</comment>
<gene>
    <name evidence="5" type="ORF">COLO4_36297</name>
</gene>
<protein>
    <submittedName>
        <fullName evidence="5">Lipase, GDSL</fullName>
    </submittedName>
</protein>
<comment type="caution">
    <text evidence="5">The sequence shown here is derived from an EMBL/GenBank/DDBJ whole genome shotgun (WGS) entry which is preliminary data.</text>
</comment>
<keyword evidence="2" id="KW-0732">Signal</keyword>
<name>A0A1R3GA49_9ROSI</name>
<keyword evidence="6" id="KW-1185">Reference proteome</keyword>
<dbReference type="InterPro" id="IPR035669">
    <property type="entry name" value="SGNH_plant_lipase-like"/>
</dbReference>
<dbReference type="STRING" id="93759.A0A1R3GA49"/>
<sequence>MSPYGNTFFGMPAGRFADGRLIIDFTAESLGVPFLSAYLNSLASNFSHGANFATLASTIRLPETILPTNGGSSPFYLRLQYSQFAQFKARSQIITIQGGVYGSLMPREEHFGKALYTFDIGQNDLTQSLFRNQTLEEVNATVPDIINQFMDNIKNIYSLGGRSFWVYNTRPIGCFPSILTGFPSAKKDSAGCAKQYNKLAENYNAELKKGLAKLRNQFPLATIVYVDIYSALYPLYVNPAKYGFKLPLVACCGYGGEYNYNAAAPCGQTVNVNGTKIAVGSCKDPSVRVNWDGFHFTEAANKFVFDRIFNGAFSDPPIPLKMACHPTQLHS</sequence>
<dbReference type="EMBL" id="AWUE01023094">
    <property type="protein sequence ID" value="OMO54943.1"/>
    <property type="molecule type" value="Genomic_DNA"/>
</dbReference>
<dbReference type="Gene3D" id="3.40.50.1110">
    <property type="entry name" value="SGNH hydrolase"/>
    <property type="match status" value="1"/>
</dbReference>
<dbReference type="PANTHER" id="PTHR22835">
    <property type="entry name" value="ZINC FINGER FYVE DOMAIN CONTAINING PROTEIN"/>
    <property type="match status" value="1"/>
</dbReference>
<keyword evidence="4" id="KW-0325">Glycoprotein</keyword>
<accession>A0A1R3GA49</accession>
<evidence type="ECO:0000256" key="1">
    <source>
        <dbReference type="ARBA" id="ARBA00008668"/>
    </source>
</evidence>
<keyword evidence="3" id="KW-0378">Hydrolase</keyword>
<dbReference type="GO" id="GO:0016788">
    <property type="term" value="F:hydrolase activity, acting on ester bonds"/>
    <property type="evidence" value="ECO:0007669"/>
    <property type="project" value="InterPro"/>
</dbReference>
<dbReference type="AlphaFoldDB" id="A0A1R3GA49"/>
<organism evidence="5 6">
    <name type="scientific">Corchorus olitorius</name>
    <dbReference type="NCBI Taxonomy" id="93759"/>
    <lineage>
        <taxon>Eukaryota</taxon>
        <taxon>Viridiplantae</taxon>
        <taxon>Streptophyta</taxon>
        <taxon>Embryophyta</taxon>
        <taxon>Tracheophyta</taxon>
        <taxon>Spermatophyta</taxon>
        <taxon>Magnoliopsida</taxon>
        <taxon>eudicotyledons</taxon>
        <taxon>Gunneridae</taxon>
        <taxon>Pentapetalae</taxon>
        <taxon>rosids</taxon>
        <taxon>malvids</taxon>
        <taxon>Malvales</taxon>
        <taxon>Malvaceae</taxon>
        <taxon>Grewioideae</taxon>
        <taxon>Apeibeae</taxon>
        <taxon>Corchorus</taxon>
    </lineage>
</organism>